<dbReference type="HOGENOM" id="CLU_1489025_0_0_1"/>
<evidence type="ECO:0000313" key="2">
    <source>
        <dbReference type="Proteomes" id="UP000027920"/>
    </source>
</evidence>
<accession>A0A072PK04</accession>
<dbReference type="OrthoDB" id="2824656at2759"/>
<keyword evidence="2" id="KW-1185">Reference proteome</keyword>
<reference evidence="1 2" key="1">
    <citation type="submission" date="2013-03" db="EMBL/GenBank/DDBJ databases">
        <title>The Genome Sequence of Exophiala aquamarina CBS 119918.</title>
        <authorList>
            <consortium name="The Broad Institute Genomics Platform"/>
            <person name="Cuomo C."/>
            <person name="de Hoog S."/>
            <person name="Gorbushina A."/>
            <person name="Walker B."/>
            <person name="Young S.K."/>
            <person name="Zeng Q."/>
            <person name="Gargeya S."/>
            <person name="Fitzgerald M."/>
            <person name="Haas B."/>
            <person name="Abouelleil A."/>
            <person name="Allen A.W."/>
            <person name="Alvarado L."/>
            <person name="Arachchi H.M."/>
            <person name="Berlin A.M."/>
            <person name="Chapman S.B."/>
            <person name="Gainer-Dewar J."/>
            <person name="Goldberg J."/>
            <person name="Griggs A."/>
            <person name="Gujja S."/>
            <person name="Hansen M."/>
            <person name="Howarth C."/>
            <person name="Imamovic A."/>
            <person name="Ireland A."/>
            <person name="Larimer J."/>
            <person name="McCowan C."/>
            <person name="Murphy C."/>
            <person name="Pearson M."/>
            <person name="Poon T.W."/>
            <person name="Priest M."/>
            <person name="Roberts A."/>
            <person name="Saif S."/>
            <person name="Shea T."/>
            <person name="Sisk P."/>
            <person name="Sykes S."/>
            <person name="Wortman J."/>
            <person name="Nusbaum C."/>
            <person name="Birren B."/>
        </authorList>
    </citation>
    <scope>NUCLEOTIDE SEQUENCE [LARGE SCALE GENOMIC DNA]</scope>
    <source>
        <strain evidence="1 2">CBS 119918</strain>
    </source>
</reference>
<dbReference type="Proteomes" id="UP000027920">
    <property type="component" value="Unassembled WGS sequence"/>
</dbReference>
<protein>
    <submittedName>
        <fullName evidence="1">Uncharacterized protein</fullName>
    </submittedName>
</protein>
<sequence>MCCYVPGTPFGDPEFQKSSQKTFTDCYLMRGFVGGQWSFALDGNDTGGVETGRGRVCDHDASGATETFQDDEDDGDDEAMRYGMLKKGDRRLAVYCLGWESAEVRRRRGPPPPVLASISLISRVSASMEEVPTDIIVRASATKQLHQAATKTPLFAEEIDKLAPYFGPGTGAFYVNFTKHG</sequence>
<evidence type="ECO:0000313" key="1">
    <source>
        <dbReference type="EMBL" id="KEF59653.1"/>
    </source>
</evidence>
<dbReference type="VEuPathDB" id="FungiDB:A1O9_04499"/>
<name>A0A072PK04_9EURO</name>
<dbReference type="EMBL" id="AMGV01000003">
    <property type="protein sequence ID" value="KEF59653.1"/>
    <property type="molecule type" value="Genomic_DNA"/>
</dbReference>
<dbReference type="GeneID" id="25279430"/>
<comment type="caution">
    <text evidence="1">The sequence shown here is derived from an EMBL/GenBank/DDBJ whole genome shotgun (WGS) entry which is preliminary data.</text>
</comment>
<dbReference type="RefSeq" id="XP_013262243.1">
    <property type="nucleotide sequence ID" value="XM_013406789.1"/>
</dbReference>
<proteinExistence type="predicted"/>
<dbReference type="AlphaFoldDB" id="A0A072PK04"/>
<organism evidence="1 2">
    <name type="scientific">Exophiala aquamarina CBS 119918</name>
    <dbReference type="NCBI Taxonomy" id="1182545"/>
    <lineage>
        <taxon>Eukaryota</taxon>
        <taxon>Fungi</taxon>
        <taxon>Dikarya</taxon>
        <taxon>Ascomycota</taxon>
        <taxon>Pezizomycotina</taxon>
        <taxon>Eurotiomycetes</taxon>
        <taxon>Chaetothyriomycetidae</taxon>
        <taxon>Chaetothyriales</taxon>
        <taxon>Herpotrichiellaceae</taxon>
        <taxon>Exophiala</taxon>
    </lineage>
</organism>
<gene>
    <name evidence="1" type="ORF">A1O9_04499</name>
</gene>